<evidence type="ECO:0000256" key="2">
    <source>
        <dbReference type="ARBA" id="ARBA00022670"/>
    </source>
</evidence>
<dbReference type="GO" id="GO:0046872">
    <property type="term" value="F:metal ion binding"/>
    <property type="evidence" value="ECO:0007669"/>
    <property type="project" value="UniProtKB-KW"/>
</dbReference>
<evidence type="ECO:0000256" key="4">
    <source>
        <dbReference type="ARBA" id="ARBA00022801"/>
    </source>
</evidence>
<feature type="domain" description="MPN" evidence="8">
    <location>
        <begin position="256"/>
        <end position="378"/>
    </location>
</feature>
<sequence length="386" mass="42936">MKHEGRLSNETIRRLRPNPNPPANRYTVSDPSSPEPASDAERKTKDGTSQEASFLVDIPFQSVDYMPPEIRAIWLGNDESLTVPGVGEIAHKSRKRVSKNTPDSADGNTTVPSVQPDEDEDEEDDDEEDDLLPSNADDQPQGPPEYDSNLVYTIGHSELSEHRETYMRYYLANQLTGFKNSQVLEMLLHFAFPQRNTAMLADSLMERFGSLHGVLGAGVDLLETVRGMNRQSAVLLDMVLQVAQRAVEEQNSSNDLLNTDQKVGEYLLRKFYGLTNETIFLLCLDNNCRLVSCTQLAQGSSSAVRVSVRQICETAIISNSPNVILAHNHPGGRAYPSSEDIRTTSRLQGLLKMMDIDLVDHFIVAGNEWKSMAQMGELAVTRVTHC</sequence>
<dbReference type="Gene3D" id="3.40.140.10">
    <property type="entry name" value="Cytidine Deaminase, domain 2"/>
    <property type="match status" value="1"/>
</dbReference>
<dbReference type="InterPro" id="IPR037518">
    <property type="entry name" value="MPN"/>
</dbReference>
<evidence type="ECO:0000256" key="5">
    <source>
        <dbReference type="ARBA" id="ARBA00022833"/>
    </source>
</evidence>
<evidence type="ECO:0000256" key="1">
    <source>
        <dbReference type="ARBA" id="ARBA00010243"/>
    </source>
</evidence>
<feature type="compositionally biased region" description="Basic and acidic residues" evidence="7">
    <location>
        <begin position="1"/>
        <end position="13"/>
    </location>
</feature>
<dbReference type="PROSITE" id="PS50249">
    <property type="entry name" value="MPN"/>
    <property type="match status" value="1"/>
</dbReference>
<dbReference type="InterPro" id="IPR025657">
    <property type="entry name" value="RadC_JAB"/>
</dbReference>
<evidence type="ECO:0000313" key="9">
    <source>
        <dbReference type="EMBL" id="HIT94995.1"/>
    </source>
</evidence>
<dbReference type="InterPro" id="IPR001405">
    <property type="entry name" value="UPF0758"/>
</dbReference>
<dbReference type="GO" id="GO:0008237">
    <property type="term" value="F:metallopeptidase activity"/>
    <property type="evidence" value="ECO:0007669"/>
    <property type="project" value="UniProtKB-KW"/>
</dbReference>
<evidence type="ECO:0000256" key="6">
    <source>
        <dbReference type="ARBA" id="ARBA00023049"/>
    </source>
</evidence>
<protein>
    <recommendedName>
        <fullName evidence="8">MPN domain-containing protein</fullName>
    </recommendedName>
</protein>
<keyword evidence="2" id="KW-0645">Protease</keyword>
<dbReference type="PANTHER" id="PTHR30471:SF3">
    <property type="entry name" value="UPF0758 PROTEIN YEES-RELATED"/>
    <property type="match status" value="1"/>
</dbReference>
<keyword evidence="6" id="KW-0482">Metalloprotease</keyword>
<dbReference type="CDD" id="cd08071">
    <property type="entry name" value="MPN_DUF2466"/>
    <property type="match status" value="1"/>
</dbReference>
<organism evidence="9 10">
    <name type="scientific">Candidatus Faecivivens stercoripullorum</name>
    <dbReference type="NCBI Taxonomy" id="2840805"/>
    <lineage>
        <taxon>Bacteria</taxon>
        <taxon>Bacillati</taxon>
        <taxon>Bacillota</taxon>
        <taxon>Clostridia</taxon>
        <taxon>Eubacteriales</taxon>
        <taxon>Oscillospiraceae</taxon>
        <taxon>Oscillospiraceae incertae sedis</taxon>
        <taxon>Candidatus Faecivivens</taxon>
    </lineage>
</organism>
<keyword evidence="5" id="KW-0862">Zinc</keyword>
<feature type="region of interest" description="Disordered" evidence="7">
    <location>
        <begin position="92"/>
        <end position="149"/>
    </location>
</feature>
<feature type="region of interest" description="Disordered" evidence="7">
    <location>
        <begin position="1"/>
        <end position="61"/>
    </location>
</feature>
<dbReference type="PANTHER" id="PTHR30471">
    <property type="entry name" value="DNA REPAIR PROTEIN RADC"/>
    <property type="match status" value="1"/>
</dbReference>
<accession>A0A9D1H7A8</accession>
<comment type="similarity">
    <text evidence="1">Belongs to the UPF0758 family.</text>
</comment>
<dbReference type="Proteomes" id="UP000824160">
    <property type="component" value="Unassembled WGS sequence"/>
</dbReference>
<reference evidence="9" key="2">
    <citation type="journal article" date="2021" name="PeerJ">
        <title>Extensive microbial diversity within the chicken gut microbiome revealed by metagenomics and culture.</title>
        <authorList>
            <person name="Gilroy R."/>
            <person name="Ravi A."/>
            <person name="Getino M."/>
            <person name="Pursley I."/>
            <person name="Horton D.L."/>
            <person name="Alikhan N.F."/>
            <person name="Baker D."/>
            <person name="Gharbi K."/>
            <person name="Hall N."/>
            <person name="Watson M."/>
            <person name="Adriaenssens E.M."/>
            <person name="Foster-Nyarko E."/>
            <person name="Jarju S."/>
            <person name="Secka A."/>
            <person name="Antonio M."/>
            <person name="Oren A."/>
            <person name="Chaudhuri R.R."/>
            <person name="La Ragione R."/>
            <person name="Hildebrand F."/>
            <person name="Pallen M.J."/>
        </authorList>
    </citation>
    <scope>NUCLEOTIDE SEQUENCE</scope>
    <source>
        <strain evidence="9">ChiBcec7-5410</strain>
    </source>
</reference>
<feature type="compositionally biased region" description="Polar residues" evidence="7">
    <location>
        <begin position="99"/>
        <end position="113"/>
    </location>
</feature>
<feature type="compositionally biased region" description="Basic and acidic residues" evidence="7">
    <location>
        <begin position="39"/>
        <end position="48"/>
    </location>
</feature>
<gene>
    <name evidence="9" type="ORF">IAC43_07390</name>
</gene>
<keyword evidence="3" id="KW-0479">Metal-binding</keyword>
<reference evidence="9" key="1">
    <citation type="submission" date="2020-10" db="EMBL/GenBank/DDBJ databases">
        <authorList>
            <person name="Gilroy R."/>
        </authorList>
    </citation>
    <scope>NUCLEOTIDE SEQUENCE</scope>
    <source>
        <strain evidence="9">ChiBcec7-5410</strain>
    </source>
</reference>
<proteinExistence type="inferred from homology"/>
<dbReference type="EMBL" id="DVLW01000203">
    <property type="protein sequence ID" value="HIT94995.1"/>
    <property type="molecule type" value="Genomic_DNA"/>
</dbReference>
<dbReference type="AlphaFoldDB" id="A0A9D1H7A8"/>
<evidence type="ECO:0000313" key="10">
    <source>
        <dbReference type="Proteomes" id="UP000824160"/>
    </source>
</evidence>
<dbReference type="GO" id="GO:0006508">
    <property type="term" value="P:proteolysis"/>
    <property type="evidence" value="ECO:0007669"/>
    <property type="project" value="UniProtKB-KW"/>
</dbReference>
<feature type="compositionally biased region" description="Acidic residues" evidence="7">
    <location>
        <begin position="116"/>
        <end position="131"/>
    </location>
</feature>
<comment type="caution">
    <text evidence="9">The sequence shown here is derived from an EMBL/GenBank/DDBJ whole genome shotgun (WGS) entry which is preliminary data.</text>
</comment>
<evidence type="ECO:0000256" key="7">
    <source>
        <dbReference type="SAM" id="MobiDB-lite"/>
    </source>
</evidence>
<keyword evidence="4" id="KW-0378">Hydrolase</keyword>
<name>A0A9D1H7A8_9FIRM</name>
<feature type="compositionally biased region" description="Low complexity" evidence="7">
    <location>
        <begin position="23"/>
        <end position="37"/>
    </location>
</feature>
<evidence type="ECO:0000259" key="8">
    <source>
        <dbReference type="PROSITE" id="PS50249"/>
    </source>
</evidence>
<dbReference type="Pfam" id="PF04002">
    <property type="entry name" value="RadC"/>
    <property type="match status" value="1"/>
</dbReference>
<evidence type="ECO:0000256" key="3">
    <source>
        <dbReference type="ARBA" id="ARBA00022723"/>
    </source>
</evidence>